<organism evidence="2 3">
    <name type="scientific">Cerrena zonata</name>
    <dbReference type="NCBI Taxonomy" id="2478898"/>
    <lineage>
        <taxon>Eukaryota</taxon>
        <taxon>Fungi</taxon>
        <taxon>Dikarya</taxon>
        <taxon>Basidiomycota</taxon>
        <taxon>Agaricomycotina</taxon>
        <taxon>Agaricomycetes</taxon>
        <taxon>Polyporales</taxon>
        <taxon>Cerrenaceae</taxon>
        <taxon>Cerrena</taxon>
    </lineage>
</organism>
<keyword evidence="1" id="KW-0812">Transmembrane</keyword>
<feature type="transmembrane region" description="Helical" evidence="1">
    <location>
        <begin position="9"/>
        <end position="28"/>
    </location>
</feature>
<reference evidence="2 3" key="1">
    <citation type="submission" date="2022-09" db="EMBL/GenBank/DDBJ databases">
        <authorList>
            <person name="Palmer J.M."/>
        </authorList>
    </citation>
    <scope>NUCLEOTIDE SEQUENCE [LARGE SCALE GENOMIC DNA]</scope>
    <source>
        <strain evidence="2 3">DSM 7382</strain>
    </source>
</reference>
<feature type="transmembrane region" description="Helical" evidence="1">
    <location>
        <begin position="257"/>
        <end position="277"/>
    </location>
</feature>
<proteinExistence type="predicted"/>
<evidence type="ECO:0000313" key="2">
    <source>
        <dbReference type="EMBL" id="KAK7690141.1"/>
    </source>
</evidence>
<feature type="transmembrane region" description="Helical" evidence="1">
    <location>
        <begin position="184"/>
        <end position="205"/>
    </location>
</feature>
<name>A0AAW0G9W8_9APHY</name>
<keyword evidence="1" id="KW-0472">Membrane</keyword>
<feature type="transmembrane region" description="Helical" evidence="1">
    <location>
        <begin position="142"/>
        <end position="164"/>
    </location>
</feature>
<evidence type="ECO:0000256" key="1">
    <source>
        <dbReference type="SAM" id="Phobius"/>
    </source>
</evidence>
<accession>A0AAW0G9W8</accession>
<gene>
    <name evidence="2" type="ORF">QCA50_006790</name>
</gene>
<sequence length="344" mass="38348">MAGILLDKAYLTAIWLETMFYVVIISNAPSTSETGMNMVLFFACMVVLTVKRRTPKTNKLLVAIAILMFLFSTTHVSLGFQRLIEGFIRRRDWEGGPAAFFSDVSIPANVVKVGIHTVNSVIGDSVVVWRCYLVWGRDWKMCILPILLVIASAVCGFAQTVYFAKSKEVHSAFAHILQIWNGSLFSLSLATNVTVTLLISLRVWYMLRDFGGKQYFPYFKVLLMIIESGMIYSIALICEITLYFLTSNAFYIVYDPIAQLAAIVPTMIIVLVGLELTSNDVQSRMTKVSRPKLGEAGHDGSTSDEGKFTSNIQLESMQFNTRSMLSDGVTSFAQSSFSDSYPNK</sequence>
<dbReference type="EMBL" id="JASBNA010000007">
    <property type="protein sequence ID" value="KAK7690141.1"/>
    <property type="molecule type" value="Genomic_DNA"/>
</dbReference>
<dbReference type="Proteomes" id="UP001385951">
    <property type="component" value="Unassembled WGS sequence"/>
</dbReference>
<protein>
    <submittedName>
        <fullName evidence="2">Uncharacterized protein</fullName>
    </submittedName>
</protein>
<evidence type="ECO:0000313" key="3">
    <source>
        <dbReference type="Proteomes" id="UP001385951"/>
    </source>
</evidence>
<dbReference type="AlphaFoldDB" id="A0AAW0G9W8"/>
<keyword evidence="1" id="KW-1133">Transmembrane helix</keyword>
<keyword evidence="3" id="KW-1185">Reference proteome</keyword>
<feature type="transmembrane region" description="Helical" evidence="1">
    <location>
        <begin position="217"/>
        <end position="245"/>
    </location>
</feature>
<feature type="transmembrane region" description="Helical" evidence="1">
    <location>
        <begin position="62"/>
        <end position="84"/>
    </location>
</feature>
<comment type="caution">
    <text evidence="2">The sequence shown here is derived from an EMBL/GenBank/DDBJ whole genome shotgun (WGS) entry which is preliminary data.</text>
</comment>